<dbReference type="SUPFAM" id="SSF56349">
    <property type="entry name" value="DNA breaking-rejoining enzymes"/>
    <property type="match status" value="1"/>
</dbReference>
<dbReference type="PROSITE" id="PS51898">
    <property type="entry name" value="TYR_RECOMBINASE"/>
    <property type="match status" value="1"/>
</dbReference>
<sequence>MKVIDLMEDFLQWLEAEKGYAQSTLKAYKYDILLFLRWYKEYYNENNKKKIVLQDIDLKDLRNFIIYLAQELEHSNTTRCRKIACLKSFWHYLSNIRKLADNITSDLSLPKKEPTPEIYLRQIEINKLFNVIKEISRNNIRDKCILAVLLYTGIRVSECVDLNLSDINLEDKTLRVVKGKGGKSRMIGINKELLPYLHKYLKQRKQINIEDNPLFVSERDNRLSKRTLQYHFKRWVQEAGLSNEITVHKCRHTFLSHLCQNGATLAEIKQISGHKNLASLQRYLHNDQKRLNEIVNKVSYNN</sequence>
<dbReference type="EMBL" id="FUWM01000025">
    <property type="protein sequence ID" value="SKA00104.1"/>
    <property type="molecule type" value="Genomic_DNA"/>
</dbReference>
<dbReference type="InterPro" id="IPR050090">
    <property type="entry name" value="Tyrosine_recombinase_XerCD"/>
</dbReference>
<evidence type="ECO:0000259" key="13">
    <source>
        <dbReference type="PROSITE" id="PS51900"/>
    </source>
</evidence>
<evidence type="ECO:0000256" key="9">
    <source>
        <dbReference type="ARBA" id="ARBA00023172"/>
    </source>
</evidence>
<comment type="subcellular location">
    <subcellularLocation>
        <location evidence="2">Cytoplasm</location>
    </subcellularLocation>
</comment>
<accession>A0A1T4Q8Q7</accession>
<evidence type="ECO:0000256" key="3">
    <source>
        <dbReference type="ARBA" id="ARBA00008857"/>
    </source>
</evidence>
<feature type="domain" description="Core-binding (CB)" evidence="13">
    <location>
        <begin position="1"/>
        <end position="94"/>
    </location>
</feature>
<dbReference type="PANTHER" id="PTHR30349:SF77">
    <property type="entry name" value="TYROSINE RECOMBINASE XERC"/>
    <property type="match status" value="1"/>
</dbReference>
<dbReference type="STRING" id="142842.SAMN02745118_02476"/>
<dbReference type="InterPro" id="IPR002104">
    <property type="entry name" value="Integrase_catalytic"/>
</dbReference>
<dbReference type="InterPro" id="IPR004107">
    <property type="entry name" value="Integrase_SAM-like_N"/>
</dbReference>
<evidence type="ECO:0000256" key="2">
    <source>
        <dbReference type="ARBA" id="ARBA00004496"/>
    </source>
</evidence>
<dbReference type="Pfam" id="PF00589">
    <property type="entry name" value="Phage_integrase"/>
    <property type="match status" value="1"/>
</dbReference>
<dbReference type="InterPro" id="IPR044068">
    <property type="entry name" value="CB"/>
</dbReference>
<keyword evidence="4" id="KW-0963">Cytoplasm</keyword>
<reference evidence="15" key="1">
    <citation type="submission" date="2017-02" db="EMBL/GenBank/DDBJ databases">
        <authorList>
            <person name="Varghese N."/>
            <person name="Submissions S."/>
        </authorList>
    </citation>
    <scope>NUCLEOTIDE SEQUENCE [LARGE SCALE GENOMIC DNA]</scope>
    <source>
        <strain evidence="15">ATCC BAA-73</strain>
    </source>
</reference>
<evidence type="ECO:0000313" key="15">
    <source>
        <dbReference type="Proteomes" id="UP000190625"/>
    </source>
</evidence>
<dbReference type="PROSITE" id="PS51900">
    <property type="entry name" value="CB"/>
    <property type="match status" value="1"/>
</dbReference>
<evidence type="ECO:0000259" key="12">
    <source>
        <dbReference type="PROSITE" id="PS51898"/>
    </source>
</evidence>
<dbReference type="OrthoDB" id="283809at2"/>
<comment type="similarity">
    <text evidence="3">Belongs to the 'phage' integrase family.</text>
</comment>
<evidence type="ECO:0000256" key="1">
    <source>
        <dbReference type="ARBA" id="ARBA00003283"/>
    </source>
</evidence>
<dbReference type="GO" id="GO:0005737">
    <property type="term" value="C:cytoplasm"/>
    <property type="evidence" value="ECO:0007669"/>
    <property type="project" value="UniProtKB-SubCell"/>
</dbReference>
<evidence type="ECO:0000256" key="6">
    <source>
        <dbReference type="ARBA" id="ARBA00022829"/>
    </source>
</evidence>
<dbReference type="GO" id="GO:0007059">
    <property type="term" value="P:chromosome segregation"/>
    <property type="evidence" value="ECO:0007669"/>
    <property type="project" value="UniProtKB-KW"/>
</dbReference>
<comment type="function">
    <text evidence="1">Site-specific tyrosine recombinase, which acts by catalyzing the cutting and rejoining of the recombining DNA molecules.</text>
</comment>
<protein>
    <submittedName>
        <fullName evidence="14">Site-specific recombinase XerD</fullName>
    </submittedName>
</protein>
<organism evidence="14 15">
    <name type="scientific">Selenihalanaerobacter shriftii</name>
    <dbReference type="NCBI Taxonomy" id="142842"/>
    <lineage>
        <taxon>Bacteria</taxon>
        <taxon>Bacillati</taxon>
        <taxon>Bacillota</taxon>
        <taxon>Clostridia</taxon>
        <taxon>Halanaerobiales</taxon>
        <taxon>Halobacteroidaceae</taxon>
        <taxon>Selenihalanaerobacter</taxon>
    </lineage>
</organism>
<feature type="domain" description="Tyr recombinase" evidence="12">
    <location>
        <begin position="114"/>
        <end position="296"/>
    </location>
</feature>
<dbReference type="Proteomes" id="UP000190625">
    <property type="component" value="Unassembled WGS sequence"/>
</dbReference>
<evidence type="ECO:0000256" key="11">
    <source>
        <dbReference type="PROSITE-ProRule" id="PRU01248"/>
    </source>
</evidence>
<evidence type="ECO:0000256" key="10">
    <source>
        <dbReference type="ARBA" id="ARBA00023306"/>
    </source>
</evidence>
<dbReference type="InterPro" id="IPR010998">
    <property type="entry name" value="Integrase_recombinase_N"/>
</dbReference>
<dbReference type="Gene3D" id="1.10.150.130">
    <property type="match status" value="1"/>
</dbReference>
<dbReference type="GO" id="GO:0051301">
    <property type="term" value="P:cell division"/>
    <property type="evidence" value="ECO:0007669"/>
    <property type="project" value="UniProtKB-KW"/>
</dbReference>
<evidence type="ECO:0000313" key="14">
    <source>
        <dbReference type="EMBL" id="SKA00104.1"/>
    </source>
</evidence>
<dbReference type="GO" id="GO:0015074">
    <property type="term" value="P:DNA integration"/>
    <property type="evidence" value="ECO:0007669"/>
    <property type="project" value="UniProtKB-KW"/>
</dbReference>
<dbReference type="RefSeq" id="WP_078810905.1">
    <property type="nucleotide sequence ID" value="NZ_FUWM01000025.1"/>
</dbReference>
<keyword evidence="9" id="KW-0233">DNA recombination</keyword>
<proteinExistence type="inferred from homology"/>
<dbReference type="PANTHER" id="PTHR30349">
    <property type="entry name" value="PHAGE INTEGRASE-RELATED"/>
    <property type="match status" value="1"/>
</dbReference>
<evidence type="ECO:0000256" key="4">
    <source>
        <dbReference type="ARBA" id="ARBA00022490"/>
    </source>
</evidence>
<evidence type="ECO:0000256" key="7">
    <source>
        <dbReference type="ARBA" id="ARBA00022908"/>
    </source>
</evidence>
<keyword evidence="6" id="KW-0159">Chromosome partition</keyword>
<keyword evidence="5" id="KW-0132">Cell division</keyword>
<dbReference type="InterPro" id="IPR011010">
    <property type="entry name" value="DNA_brk_join_enz"/>
</dbReference>
<evidence type="ECO:0000256" key="8">
    <source>
        <dbReference type="ARBA" id="ARBA00023125"/>
    </source>
</evidence>
<dbReference type="GO" id="GO:0003677">
    <property type="term" value="F:DNA binding"/>
    <property type="evidence" value="ECO:0007669"/>
    <property type="project" value="UniProtKB-UniRule"/>
</dbReference>
<dbReference type="AlphaFoldDB" id="A0A1T4Q8Q7"/>
<dbReference type="GO" id="GO:0006310">
    <property type="term" value="P:DNA recombination"/>
    <property type="evidence" value="ECO:0007669"/>
    <property type="project" value="UniProtKB-KW"/>
</dbReference>
<keyword evidence="10" id="KW-0131">Cell cycle</keyword>
<evidence type="ECO:0000256" key="5">
    <source>
        <dbReference type="ARBA" id="ARBA00022618"/>
    </source>
</evidence>
<dbReference type="InterPro" id="IPR013762">
    <property type="entry name" value="Integrase-like_cat_sf"/>
</dbReference>
<name>A0A1T4Q8Q7_9FIRM</name>
<gene>
    <name evidence="14" type="ORF">SAMN02745118_02476</name>
</gene>
<dbReference type="Pfam" id="PF02899">
    <property type="entry name" value="Phage_int_SAM_1"/>
    <property type="match status" value="1"/>
</dbReference>
<keyword evidence="8 11" id="KW-0238">DNA-binding</keyword>
<keyword evidence="15" id="KW-1185">Reference proteome</keyword>
<keyword evidence="7" id="KW-0229">DNA integration</keyword>
<dbReference type="Gene3D" id="1.10.443.10">
    <property type="entry name" value="Intergrase catalytic core"/>
    <property type="match status" value="1"/>
</dbReference>